<dbReference type="WBParaSite" id="DME_0000444201-mRNA-1">
    <property type="protein sequence ID" value="DME_0000444201-mRNA-1"/>
    <property type="gene ID" value="DME_0000444201"/>
</dbReference>
<evidence type="ECO:0000313" key="10">
    <source>
        <dbReference type="WBParaSite" id="DME_0000444201-mRNA-1"/>
    </source>
</evidence>
<feature type="transmembrane region" description="Helical" evidence="5">
    <location>
        <begin position="88"/>
        <end position="111"/>
    </location>
</feature>
<dbReference type="OrthoDB" id="25408at2759"/>
<comment type="function">
    <text evidence="4">Has a role in nuclear-cytoplasmic transport of proteins and mRNAs.</text>
</comment>
<organism evidence="8 10">
    <name type="scientific">Dracunculus medinensis</name>
    <name type="common">Guinea worm</name>
    <dbReference type="NCBI Taxonomy" id="318479"/>
    <lineage>
        <taxon>Eukaryota</taxon>
        <taxon>Metazoa</taxon>
        <taxon>Ecdysozoa</taxon>
        <taxon>Nematoda</taxon>
        <taxon>Chromadorea</taxon>
        <taxon>Rhabditida</taxon>
        <taxon>Spirurina</taxon>
        <taxon>Dracunculoidea</taxon>
        <taxon>Dracunculidae</taxon>
        <taxon>Dracunculus</taxon>
    </lineage>
</organism>
<name>A0A0N4UB78_DRAME</name>
<evidence type="ECO:0000256" key="5">
    <source>
        <dbReference type="SAM" id="Phobius"/>
    </source>
</evidence>
<dbReference type="EMBL" id="UYYG01001167">
    <property type="protein sequence ID" value="VDN58352.1"/>
    <property type="molecule type" value="Genomic_DNA"/>
</dbReference>
<accession>A0A0N4UB78</accession>
<dbReference type="CDD" id="cd00780">
    <property type="entry name" value="NTF2"/>
    <property type="match status" value="1"/>
</dbReference>
<dbReference type="GO" id="GO:0051028">
    <property type="term" value="P:mRNA transport"/>
    <property type="evidence" value="ECO:0007669"/>
    <property type="project" value="UniProtKB-UniRule"/>
</dbReference>
<reference evidence="7 9" key="2">
    <citation type="submission" date="2018-11" db="EMBL/GenBank/DDBJ databases">
        <authorList>
            <consortium name="Pathogen Informatics"/>
        </authorList>
    </citation>
    <scope>NUCLEOTIDE SEQUENCE [LARGE SCALE GENOMIC DNA]</scope>
</reference>
<keyword evidence="3 4" id="KW-0539">Nucleus</keyword>
<evidence type="ECO:0000256" key="4">
    <source>
        <dbReference type="RuleBase" id="RU369002"/>
    </source>
</evidence>
<keyword evidence="4" id="KW-0963">Cytoplasm</keyword>
<sequence length="129" mass="14599">MPITAVEDGTACSAADRFTKLYYDAQDRKRNKMNFLYVQDAQLVWNGQLIQGAEEIAKFWESLPNSSHTLSSIDCHALEDITNDSKPLVVLCVGTVILGAMVHAFTQTFILSMDDDKYKILSDRFRFID</sequence>
<keyword evidence="5" id="KW-0812">Transmembrane</keyword>
<evidence type="ECO:0000256" key="2">
    <source>
        <dbReference type="ARBA" id="ARBA00022927"/>
    </source>
</evidence>
<gene>
    <name evidence="7" type="ORF">DME_LOCUS8325</name>
</gene>
<dbReference type="AlphaFoldDB" id="A0A0N4UB78"/>
<dbReference type="InterPro" id="IPR032710">
    <property type="entry name" value="NTF2-like_dom_sf"/>
</dbReference>
<dbReference type="InterPro" id="IPR002075">
    <property type="entry name" value="NTF2_dom"/>
</dbReference>
<evidence type="ECO:0000259" key="6">
    <source>
        <dbReference type="PROSITE" id="PS50177"/>
    </source>
</evidence>
<dbReference type="Proteomes" id="UP000038040">
    <property type="component" value="Unplaced"/>
</dbReference>
<dbReference type="InterPro" id="IPR018222">
    <property type="entry name" value="Nuclear_transport_factor_2_euk"/>
</dbReference>
<evidence type="ECO:0000313" key="9">
    <source>
        <dbReference type="Proteomes" id="UP000274756"/>
    </source>
</evidence>
<dbReference type="Pfam" id="PF02136">
    <property type="entry name" value="NTF2"/>
    <property type="match status" value="1"/>
</dbReference>
<evidence type="ECO:0000256" key="3">
    <source>
        <dbReference type="ARBA" id="ARBA00023242"/>
    </source>
</evidence>
<dbReference type="GO" id="GO:0005737">
    <property type="term" value="C:cytoplasm"/>
    <property type="evidence" value="ECO:0007669"/>
    <property type="project" value="UniProtKB-SubCell"/>
</dbReference>
<evidence type="ECO:0000256" key="1">
    <source>
        <dbReference type="ARBA" id="ARBA00022448"/>
    </source>
</evidence>
<dbReference type="InterPro" id="IPR045875">
    <property type="entry name" value="NTF2"/>
</dbReference>
<dbReference type="Gene3D" id="3.10.450.50">
    <property type="match status" value="1"/>
</dbReference>
<dbReference type="GO" id="GO:0005634">
    <property type="term" value="C:nucleus"/>
    <property type="evidence" value="ECO:0007669"/>
    <property type="project" value="UniProtKB-SubCell"/>
</dbReference>
<evidence type="ECO:0000313" key="8">
    <source>
        <dbReference type="Proteomes" id="UP000038040"/>
    </source>
</evidence>
<comment type="subcellular location">
    <subcellularLocation>
        <location evidence="4">Cytoplasm</location>
    </subcellularLocation>
    <subcellularLocation>
        <location evidence="4">Nucleus</location>
    </subcellularLocation>
</comment>
<dbReference type="SUPFAM" id="SSF54427">
    <property type="entry name" value="NTF2-like"/>
    <property type="match status" value="1"/>
</dbReference>
<keyword evidence="5" id="KW-1133">Transmembrane helix</keyword>
<keyword evidence="5" id="KW-0472">Membrane</keyword>
<dbReference type="PROSITE" id="PS50177">
    <property type="entry name" value="NTF2_DOMAIN"/>
    <property type="match status" value="1"/>
</dbReference>
<evidence type="ECO:0000313" key="7">
    <source>
        <dbReference type="EMBL" id="VDN58352.1"/>
    </source>
</evidence>
<keyword evidence="1 4" id="KW-0813">Transport</keyword>
<protein>
    <recommendedName>
        <fullName evidence="4">Nuclear transport factor 2</fullName>
        <shortName evidence="4">NTF-2</shortName>
    </recommendedName>
</protein>
<dbReference type="Proteomes" id="UP000274756">
    <property type="component" value="Unassembled WGS sequence"/>
</dbReference>
<keyword evidence="9" id="KW-1185">Reference proteome</keyword>
<keyword evidence="2 4" id="KW-0653">Protein transport</keyword>
<dbReference type="GO" id="GO:0015031">
    <property type="term" value="P:protein transport"/>
    <property type="evidence" value="ECO:0007669"/>
    <property type="project" value="UniProtKB-KW"/>
</dbReference>
<dbReference type="STRING" id="318479.A0A0N4UB78"/>
<dbReference type="GO" id="GO:0006913">
    <property type="term" value="P:nucleocytoplasmic transport"/>
    <property type="evidence" value="ECO:0007669"/>
    <property type="project" value="UniProtKB-UniRule"/>
</dbReference>
<reference evidence="10" key="1">
    <citation type="submission" date="2017-02" db="UniProtKB">
        <authorList>
            <consortium name="WormBaseParasite"/>
        </authorList>
    </citation>
    <scope>IDENTIFICATION</scope>
</reference>
<feature type="domain" description="NTF2" evidence="6">
    <location>
        <begin position="14"/>
        <end position="127"/>
    </location>
</feature>
<dbReference type="PANTHER" id="PTHR12612">
    <property type="entry name" value="NUCLEAR TRANSPORT FACTOR 2"/>
    <property type="match status" value="1"/>
</dbReference>
<proteinExistence type="predicted"/>
<dbReference type="FunFam" id="3.10.450.50:FF:000006">
    <property type="entry name" value="NTF2-related export protein 2 isoform 1"/>
    <property type="match status" value="1"/>
</dbReference>